<dbReference type="InterPro" id="IPR052592">
    <property type="entry name" value="LRR-RLK"/>
</dbReference>
<dbReference type="Gene3D" id="3.80.10.10">
    <property type="entry name" value="Ribonuclease Inhibitor"/>
    <property type="match status" value="1"/>
</dbReference>
<dbReference type="PANTHER" id="PTHR48054">
    <property type="entry name" value="RECEPTOR KINASE-LIKE PROTEIN XA21"/>
    <property type="match status" value="1"/>
</dbReference>
<accession>A0A392RD44</accession>
<dbReference type="Proteomes" id="UP000265520">
    <property type="component" value="Unassembled WGS sequence"/>
</dbReference>
<reference evidence="1 2" key="1">
    <citation type="journal article" date="2018" name="Front. Plant Sci.">
        <title>Red Clover (Trifolium pratense) and Zigzag Clover (T. medium) - A Picture of Genomic Similarities and Differences.</title>
        <authorList>
            <person name="Dluhosova J."/>
            <person name="Istvanek J."/>
            <person name="Nedelnik J."/>
            <person name="Repkova J."/>
        </authorList>
    </citation>
    <scope>NUCLEOTIDE SEQUENCE [LARGE SCALE GENOMIC DNA]</scope>
    <source>
        <strain evidence="2">cv. 10/8</strain>
        <tissue evidence="1">Leaf</tissue>
    </source>
</reference>
<dbReference type="PANTHER" id="PTHR48054:SF82">
    <property type="entry name" value="LRR RECEPTOR-LIKE SERINE_THREONINE-PROTEIN KINASE FLS2"/>
    <property type="match status" value="1"/>
</dbReference>
<evidence type="ECO:0000313" key="1">
    <source>
        <dbReference type="EMBL" id="MCI33944.1"/>
    </source>
</evidence>
<dbReference type="AlphaFoldDB" id="A0A392RD44"/>
<keyword evidence="2" id="KW-1185">Reference proteome</keyword>
<sequence length="55" mass="5900">MQALAILDLSENQLVGPIPPILGNLSFTGKMYLHGNMLTGSIPPELGNMSKLSYL</sequence>
<keyword evidence="1" id="KW-0418">Kinase</keyword>
<keyword evidence="1" id="KW-0675">Receptor</keyword>
<dbReference type="EMBL" id="LXQA010208757">
    <property type="protein sequence ID" value="MCI33944.1"/>
    <property type="molecule type" value="Genomic_DNA"/>
</dbReference>
<dbReference type="GO" id="GO:0016301">
    <property type="term" value="F:kinase activity"/>
    <property type="evidence" value="ECO:0007669"/>
    <property type="project" value="UniProtKB-KW"/>
</dbReference>
<proteinExistence type="predicted"/>
<comment type="caution">
    <text evidence="1">The sequence shown here is derived from an EMBL/GenBank/DDBJ whole genome shotgun (WGS) entry which is preliminary data.</text>
</comment>
<protein>
    <submittedName>
        <fullName evidence="1">LRR receptor-like serine/threonine-protein kinase ERL1</fullName>
    </submittedName>
</protein>
<evidence type="ECO:0000313" key="2">
    <source>
        <dbReference type="Proteomes" id="UP000265520"/>
    </source>
</evidence>
<dbReference type="InterPro" id="IPR001611">
    <property type="entry name" value="Leu-rich_rpt"/>
</dbReference>
<organism evidence="1 2">
    <name type="scientific">Trifolium medium</name>
    <dbReference type="NCBI Taxonomy" id="97028"/>
    <lineage>
        <taxon>Eukaryota</taxon>
        <taxon>Viridiplantae</taxon>
        <taxon>Streptophyta</taxon>
        <taxon>Embryophyta</taxon>
        <taxon>Tracheophyta</taxon>
        <taxon>Spermatophyta</taxon>
        <taxon>Magnoliopsida</taxon>
        <taxon>eudicotyledons</taxon>
        <taxon>Gunneridae</taxon>
        <taxon>Pentapetalae</taxon>
        <taxon>rosids</taxon>
        <taxon>fabids</taxon>
        <taxon>Fabales</taxon>
        <taxon>Fabaceae</taxon>
        <taxon>Papilionoideae</taxon>
        <taxon>50 kb inversion clade</taxon>
        <taxon>NPAAA clade</taxon>
        <taxon>Hologalegina</taxon>
        <taxon>IRL clade</taxon>
        <taxon>Trifolieae</taxon>
        <taxon>Trifolium</taxon>
    </lineage>
</organism>
<name>A0A392RD44_9FABA</name>
<keyword evidence="1" id="KW-0808">Transferase</keyword>
<dbReference type="SUPFAM" id="SSF52058">
    <property type="entry name" value="L domain-like"/>
    <property type="match status" value="1"/>
</dbReference>
<dbReference type="Pfam" id="PF00560">
    <property type="entry name" value="LRR_1"/>
    <property type="match status" value="2"/>
</dbReference>
<feature type="non-terminal residue" evidence="1">
    <location>
        <position position="55"/>
    </location>
</feature>
<dbReference type="InterPro" id="IPR032675">
    <property type="entry name" value="LRR_dom_sf"/>
</dbReference>